<evidence type="ECO:0000313" key="7">
    <source>
        <dbReference type="EMBL" id="KAK4244722.1"/>
    </source>
</evidence>
<feature type="region of interest" description="Disordered" evidence="4">
    <location>
        <begin position="1379"/>
        <end position="1573"/>
    </location>
</feature>
<feature type="region of interest" description="Disordered" evidence="4">
    <location>
        <begin position="675"/>
        <end position="696"/>
    </location>
</feature>
<comment type="subcellular location">
    <subcellularLocation>
        <location evidence="1">Cytoplasm</location>
    </subcellularLocation>
</comment>
<feature type="coiled-coil region" evidence="3">
    <location>
        <begin position="702"/>
        <end position="750"/>
    </location>
</feature>
<feature type="compositionally biased region" description="Low complexity" evidence="4">
    <location>
        <begin position="676"/>
        <end position="688"/>
    </location>
</feature>
<feature type="region of interest" description="Disordered" evidence="4">
    <location>
        <begin position="522"/>
        <end position="553"/>
    </location>
</feature>
<evidence type="ECO:0000259" key="6">
    <source>
        <dbReference type="Pfam" id="PF12808"/>
    </source>
</evidence>
<dbReference type="InterPro" id="IPR012943">
    <property type="entry name" value="Cnn_1N"/>
</dbReference>
<feature type="coiled-coil region" evidence="3">
    <location>
        <begin position="621"/>
        <end position="655"/>
    </location>
</feature>
<dbReference type="Proteomes" id="UP001303647">
    <property type="component" value="Unassembled WGS sequence"/>
</dbReference>
<gene>
    <name evidence="7" type="ORF">C7999DRAFT_34912</name>
</gene>
<dbReference type="SUPFAM" id="SSF57997">
    <property type="entry name" value="Tropomyosin"/>
    <property type="match status" value="1"/>
</dbReference>
<feature type="compositionally biased region" description="Low complexity" evidence="4">
    <location>
        <begin position="780"/>
        <end position="792"/>
    </location>
</feature>
<keyword evidence="8" id="KW-1185">Reference proteome</keyword>
<evidence type="ECO:0008006" key="9">
    <source>
        <dbReference type="Google" id="ProtNLM"/>
    </source>
</evidence>
<evidence type="ECO:0000256" key="2">
    <source>
        <dbReference type="ARBA" id="ARBA00022490"/>
    </source>
</evidence>
<keyword evidence="3" id="KW-0175">Coiled coil</keyword>
<feature type="domain" description="Mto1-like Mto2p-binding" evidence="6">
    <location>
        <begin position="1576"/>
        <end position="1626"/>
    </location>
</feature>
<accession>A0AAN7CNX4</accession>
<evidence type="ECO:0000256" key="3">
    <source>
        <dbReference type="SAM" id="Coils"/>
    </source>
</evidence>
<reference evidence="7" key="1">
    <citation type="journal article" date="2023" name="Mol. Phylogenet. Evol.">
        <title>Genome-scale phylogeny and comparative genomics of the fungal order Sordariales.</title>
        <authorList>
            <person name="Hensen N."/>
            <person name="Bonometti L."/>
            <person name="Westerberg I."/>
            <person name="Brannstrom I.O."/>
            <person name="Guillou S."/>
            <person name="Cros-Aarteil S."/>
            <person name="Calhoun S."/>
            <person name="Haridas S."/>
            <person name="Kuo A."/>
            <person name="Mondo S."/>
            <person name="Pangilinan J."/>
            <person name="Riley R."/>
            <person name="LaButti K."/>
            <person name="Andreopoulos B."/>
            <person name="Lipzen A."/>
            <person name="Chen C."/>
            <person name="Yan M."/>
            <person name="Daum C."/>
            <person name="Ng V."/>
            <person name="Clum A."/>
            <person name="Steindorff A."/>
            <person name="Ohm R.A."/>
            <person name="Martin F."/>
            <person name="Silar P."/>
            <person name="Natvig D.O."/>
            <person name="Lalanne C."/>
            <person name="Gautier V."/>
            <person name="Ament-Velasquez S.L."/>
            <person name="Kruys A."/>
            <person name="Hutchinson M.I."/>
            <person name="Powell A.J."/>
            <person name="Barry K."/>
            <person name="Miller A.N."/>
            <person name="Grigoriev I.V."/>
            <person name="Debuchy R."/>
            <person name="Gladieux P."/>
            <person name="Hiltunen Thoren M."/>
            <person name="Johannesson H."/>
        </authorList>
    </citation>
    <scope>NUCLEOTIDE SEQUENCE</scope>
    <source>
        <strain evidence="7">CBS 359.72</strain>
    </source>
</reference>
<reference evidence="7" key="2">
    <citation type="submission" date="2023-05" db="EMBL/GenBank/DDBJ databases">
        <authorList>
            <consortium name="Lawrence Berkeley National Laboratory"/>
            <person name="Steindorff A."/>
            <person name="Hensen N."/>
            <person name="Bonometti L."/>
            <person name="Westerberg I."/>
            <person name="Brannstrom I.O."/>
            <person name="Guillou S."/>
            <person name="Cros-Aarteil S."/>
            <person name="Calhoun S."/>
            <person name="Haridas S."/>
            <person name="Kuo A."/>
            <person name="Mondo S."/>
            <person name="Pangilinan J."/>
            <person name="Riley R."/>
            <person name="Labutti K."/>
            <person name="Andreopoulos B."/>
            <person name="Lipzen A."/>
            <person name="Chen C."/>
            <person name="Yanf M."/>
            <person name="Daum C."/>
            <person name="Ng V."/>
            <person name="Clum A."/>
            <person name="Ohm R."/>
            <person name="Martin F."/>
            <person name="Silar P."/>
            <person name="Natvig D."/>
            <person name="Lalanne C."/>
            <person name="Gautier V."/>
            <person name="Ament-Velasquez S.L."/>
            <person name="Kruys A."/>
            <person name="Hutchinson M.I."/>
            <person name="Powell A.J."/>
            <person name="Barry K."/>
            <person name="Miller A.N."/>
            <person name="Grigoriev I.V."/>
            <person name="Debuchy R."/>
            <person name="Gladieux P."/>
            <person name="Thoren M.H."/>
            <person name="Johannesson H."/>
        </authorList>
    </citation>
    <scope>NUCLEOTIDE SEQUENCE</scope>
    <source>
        <strain evidence="7">CBS 359.72</strain>
    </source>
</reference>
<feature type="compositionally biased region" description="Basic and acidic residues" evidence="4">
    <location>
        <begin position="120"/>
        <end position="138"/>
    </location>
</feature>
<feature type="compositionally biased region" description="Polar residues" evidence="4">
    <location>
        <begin position="142"/>
        <end position="164"/>
    </location>
</feature>
<evidence type="ECO:0000259" key="5">
    <source>
        <dbReference type="Pfam" id="PF07989"/>
    </source>
</evidence>
<name>A0AAN7CNX4_9PEZI</name>
<feature type="compositionally biased region" description="Low complexity" evidence="4">
    <location>
        <begin position="1525"/>
        <end position="1544"/>
    </location>
</feature>
<dbReference type="GO" id="GO:0005737">
    <property type="term" value="C:cytoplasm"/>
    <property type="evidence" value="ECO:0007669"/>
    <property type="project" value="UniProtKB-SubCell"/>
</dbReference>
<feature type="compositionally biased region" description="Gly residues" evidence="4">
    <location>
        <begin position="1515"/>
        <end position="1524"/>
    </location>
</feature>
<proteinExistence type="predicted"/>
<feature type="compositionally biased region" description="Low complexity" evidence="4">
    <location>
        <begin position="1389"/>
        <end position="1415"/>
    </location>
</feature>
<dbReference type="Pfam" id="PF07989">
    <property type="entry name" value="Cnn_1N"/>
    <property type="match status" value="1"/>
</dbReference>
<feature type="compositionally biased region" description="Basic and acidic residues" evidence="4">
    <location>
        <begin position="522"/>
        <end position="545"/>
    </location>
</feature>
<feature type="compositionally biased region" description="Polar residues" evidence="4">
    <location>
        <begin position="28"/>
        <end position="39"/>
    </location>
</feature>
<dbReference type="InterPro" id="IPR024545">
    <property type="entry name" value="Mto1-like_Mto2p-bd"/>
</dbReference>
<feature type="compositionally biased region" description="Polar residues" evidence="4">
    <location>
        <begin position="99"/>
        <end position="111"/>
    </location>
</feature>
<dbReference type="PANTHER" id="PTHR23159">
    <property type="entry name" value="CENTROSOMAL PROTEIN 2"/>
    <property type="match status" value="1"/>
</dbReference>
<feature type="region of interest" description="Disordered" evidence="4">
    <location>
        <begin position="768"/>
        <end position="796"/>
    </location>
</feature>
<dbReference type="GO" id="GO:0005815">
    <property type="term" value="C:microtubule organizing center"/>
    <property type="evidence" value="ECO:0007669"/>
    <property type="project" value="InterPro"/>
</dbReference>
<evidence type="ECO:0000256" key="1">
    <source>
        <dbReference type="ARBA" id="ARBA00004496"/>
    </source>
</evidence>
<feature type="compositionally biased region" description="Polar residues" evidence="4">
    <location>
        <begin position="1416"/>
        <end position="1437"/>
    </location>
</feature>
<comment type="caution">
    <text evidence="7">The sequence shown here is derived from an EMBL/GenBank/DDBJ whole genome shotgun (WGS) entry which is preliminary data.</text>
</comment>
<feature type="compositionally biased region" description="Basic and acidic residues" evidence="4">
    <location>
        <begin position="768"/>
        <end position="779"/>
    </location>
</feature>
<feature type="domain" description="Centrosomin N-terminal motif 1" evidence="5">
    <location>
        <begin position="452"/>
        <end position="524"/>
    </location>
</feature>
<feature type="compositionally biased region" description="Polar residues" evidence="4">
    <location>
        <begin position="1545"/>
        <end position="1560"/>
    </location>
</feature>
<feature type="compositionally biased region" description="Low complexity" evidence="4">
    <location>
        <begin position="183"/>
        <end position="209"/>
    </location>
</feature>
<dbReference type="Pfam" id="PF12808">
    <property type="entry name" value="Mto2_bdg"/>
    <property type="match status" value="1"/>
</dbReference>
<evidence type="ECO:0000313" key="8">
    <source>
        <dbReference type="Proteomes" id="UP001303647"/>
    </source>
</evidence>
<sequence length="1630" mass="180191">MDDQNDGHHHPASRPSTARKLDSDDESPSQSNQNTNQPRPATDVSALRPENIPSLHPPTLAAPESSYLESPSVNLKHSDSQAEIIVRQHLQDIESSFTASLSPLPTSNNGLDDTFVFDSPSKKPAPERVAPHADEYADRSQVLPTLTQAETGTSYDPDESSLQPSAADETVEDVGNGTASLEAFSSSPTAAAAARSVSRAVSQAASVRSEANHERNEPAAGQHEQYQPFDDSMLHLNSDASQSQASHEESQEGASADADHVDAGHTPGQALKTAKRPKYLRSRIGSQRSSVSSLLTDPDSDVTVGAGADYALQSGGAVPSSGMPRSFNNPLSRSISMGSMASGIEDLHESSGPAFGQLETLEEVDGTTSPQPEPRQESDRGQLHTPRPTKTAALDAPTDTVIARHVRDVQVPESLAKEYKNRGGLLTPARPGTSDAGGFGTSTASRHGRSLTLKEQSSTIERLSKENFDLKLKVMFLSDRLDKLSEEGIKEMISENVELKTGLAVLQRDNKMLRRRIKELEKQLKDEDERPGTARSTQSDDEHSAAYDQEAQEREEELIYLREQLEEYVTEIERLRNENLNKEAEKRRMAEVVRTLGERTGERLGEDFERQEEADVWKDLLEQETARREQSDEDNRRLRDEVFRLKQELAAQSSAGPMHHTTNIYNITKKSRERALSAARSGASASGEPDANGALSVGSTLVEELRRESEQLRHENAELRREVGAQTSMLTSRNREKERLYQEIEDLKMAQRRGAPAPSTIDSLLERSASRAGVHERSQSRASAATRATGTAVDEADLEELENRMAELRDKNNNLKLQNQDLQRELDGCMEDFEAAVEAKKQAEELVAALQEDLETAMNDLMALQAERDEALQEHSNLENEFEALRKEAQEEIDALEGEADQRTAEIERLQLDLNDRTENFDALQAEMRKMSEALVRLEDEQAAKLRRIRELEQELGDANKDLEELEAKLLEANDKANRLSVQQESSQGEIAFLREEQETDKIRIGDLEAALANAEQSLRDEKERARELEQRLTNERRQREIVANREKEEVQQFVNELNKEASAAKDEARRLRKSLTSREVEATEWKERLLELENNLREALGDLNGTRSSLLKSIAKLQRDLENTVRDLDATKSSLVEKDRVIKQRDALLESHALELRKLGEVLDKERQAHRNVKHQFETFQKTHQHVSRTVSSQDQRIMELEQAKAQDKKRLSQLENTFKDQLTERNNLLLLLWTRLSALCGTDWAHDNSLINGRALPSLEAVATMLPGFSKNLLAAVKMIESIIGSFQSKVKSVEKDLWREYQTLENHLDQRTKKLDRLEAIVRNGIVTGQINPHSQPLSEAQARLARLEDAYRQLKVENHTLRAAAEARRAAYAASAQHNGGLDSAGGSPSPSVPTGPKAKASASKIPKSGSRISLSRPVTSTAAQVTTPSRSTSQSQHYFSQHHYHSRQNLVMSPAREEPGLTRSRGGSPGTPNKPGRGNGGGDGEDDDTLTLPTPTQASHSQSHGHGPDRGSGGGGGGNNPSSTSSAIASTTSITSTTTDSLSGPGSGTVITTAGANAPGGSSGGGGMETKWMMRLRDLEFKLKAEREGRILDRGEAMKRINASESENAMLRENLERERQRAARR</sequence>
<feature type="region of interest" description="Disordered" evidence="4">
    <location>
        <begin position="420"/>
        <end position="453"/>
    </location>
</feature>
<keyword evidence="2" id="KW-0963">Cytoplasm</keyword>
<feature type="region of interest" description="Disordered" evidence="4">
    <location>
        <begin position="363"/>
        <end position="401"/>
    </location>
</feature>
<feature type="region of interest" description="Disordered" evidence="4">
    <location>
        <begin position="99"/>
        <end position="301"/>
    </location>
</feature>
<dbReference type="EMBL" id="MU857726">
    <property type="protein sequence ID" value="KAK4244722.1"/>
    <property type="molecule type" value="Genomic_DNA"/>
</dbReference>
<dbReference type="PANTHER" id="PTHR23159:SF31">
    <property type="entry name" value="CENTROSOME-ASSOCIATED PROTEIN CEP250 ISOFORM X1"/>
    <property type="match status" value="1"/>
</dbReference>
<organism evidence="7 8">
    <name type="scientific">Corynascus novoguineensis</name>
    <dbReference type="NCBI Taxonomy" id="1126955"/>
    <lineage>
        <taxon>Eukaryota</taxon>
        <taxon>Fungi</taxon>
        <taxon>Dikarya</taxon>
        <taxon>Ascomycota</taxon>
        <taxon>Pezizomycotina</taxon>
        <taxon>Sordariomycetes</taxon>
        <taxon>Sordariomycetidae</taxon>
        <taxon>Sordariales</taxon>
        <taxon>Chaetomiaceae</taxon>
        <taxon>Corynascus</taxon>
    </lineage>
</organism>
<feature type="coiled-coil region" evidence="3">
    <location>
        <begin position="1304"/>
        <end position="1368"/>
    </location>
</feature>
<protein>
    <recommendedName>
        <fullName evidence="9">Anucleate primary sterigmata protein B</fullName>
    </recommendedName>
</protein>
<feature type="compositionally biased region" description="Low complexity" evidence="4">
    <location>
        <begin position="282"/>
        <end position="293"/>
    </location>
</feature>
<feature type="region of interest" description="Disordered" evidence="4">
    <location>
        <begin position="1"/>
        <end position="77"/>
    </location>
</feature>
<evidence type="ECO:0000256" key="4">
    <source>
        <dbReference type="SAM" id="MobiDB-lite"/>
    </source>
</evidence>